<sequence length="524" mass="55549">MILKSSGFKLAVAALIGVIVFILPRPEGTKFKLSGTGAEQLSQSVSEYFATPQTAPGKPVILTAKAPGIEQARAQYLADQAKAMGLSDVTVDYVDGMSPKAKRFLSVLAVLVILFVVEPIPLEITAVLIGASLVILGLTDVKGAWAPYMHPVVIFIMCCLIFAIALDKVGLTKRLGYFIIKKAGNSVTRFTFIIAIGLGLASSVMHDAAACAIGIVTMLPLMRAGGIEPHSNTAKFMMLSLPFACSCGGMGTLVGGGRCMVSAAFLKEFTGIEISFFDWMKYCMPAAIICVPVAVLITYLIYRPDPTIKMPAFDEDLGSMTAAEKKALIIIGISFVSWLTKGIHGIDYSVTGMVGVAFLVLFGVLKWQDINDNLEWGTALFIFGGGISLGLAMGYSGAADYFANLFFPLIEGKGWLVLFVGVGVFGALVTNAMANVAAAALILPIVIPMAQLEGVNPTILALGLGMATSFAMLLVIGCPPNAIAYSYKYFKSSDLTKLGLVTTPALLLILVGVVCTWWKFLGLI</sequence>
<reference evidence="7 8" key="1">
    <citation type="submission" date="2018-06" db="EMBL/GenBank/DDBJ databases">
        <title>Complete Genome Sequence of Desulfobacter hydrogenophilus (DSM3380).</title>
        <authorList>
            <person name="Marietou A."/>
            <person name="Schreiber L."/>
            <person name="Marshall I."/>
            <person name="Jorgensen B."/>
        </authorList>
    </citation>
    <scope>NUCLEOTIDE SEQUENCE [LARGE SCALE GENOMIC DNA]</scope>
    <source>
        <strain evidence="7 8">DSM 3380</strain>
    </source>
</reference>
<organism evidence="7 8">
    <name type="scientific">Desulfobacter hydrogenophilus</name>
    <dbReference type="NCBI Taxonomy" id="2291"/>
    <lineage>
        <taxon>Bacteria</taxon>
        <taxon>Pseudomonadati</taxon>
        <taxon>Thermodesulfobacteriota</taxon>
        <taxon>Desulfobacteria</taxon>
        <taxon>Desulfobacterales</taxon>
        <taxon>Desulfobacteraceae</taxon>
        <taxon>Desulfobacter</taxon>
    </lineage>
</organism>
<evidence type="ECO:0000256" key="5">
    <source>
        <dbReference type="SAM" id="Phobius"/>
    </source>
</evidence>
<evidence type="ECO:0000256" key="4">
    <source>
        <dbReference type="ARBA" id="ARBA00023136"/>
    </source>
</evidence>
<dbReference type="NCBIfam" id="TIGR00785">
    <property type="entry name" value="dass"/>
    <property type="match status" value="1"/>
</dbReference>
<protein>
    <submittedName>
        <fullName evidence="7">Anion transporter</fullName>
    </submittedName>
    <submittedName>
        <fullName evidence="6">DASS family sodium-coupled anion symporter</fullName>
    </submittedName>
</protein>
<evidence type="ECO:0000313" key="6">
    <source>
        <dbReference type="EMBL" id="QBH12988.1"/>
    </source>
</evidence>
<feature type="transmembrane region" description="Helical" evidence="5">
    <location>
        <begin position="282"/>
        <end position="302"/>
    </location>
</feature>
<dbReference type="Pfam" id="PF00939">
    <property type="entry name" value="Na_sulph_symp"/>
    <property type="match status" value="1"/>
</dbReference>
<reference evidence="6 9" key="2">
    <citation type="submission" date="2019-02" db="EMBL/GenBank/DDBJ databases">
        <title>Complete genome sequence of Desulfobacter hydrogenophilus AcRS1.</title>
        <authorList>
            <person name="Marietou A."/>
            <person name="Lund M.B."/>
            <person name="Marshall I.P.G."/>
            <person name="Schreiber L."/>
            <person name="Jorgensen B."/>
        </authorList>
    </citation>
    <scope>NUCLEOTIDE SEQUENCE [LARGE SCALE GENOMIC DNA]</scope>
    <source>
        <strain evidence="6 9">AcRS1</strain>
    </source>
</reference>
<proteinExistence type="predicted"/>
<evidence type="ECO:0000256" key="3">
    <source>
        <dbReference type="ARBA" id="ARBA00022989"/>
    </source>
</evidence>
<dbReference type="PANTHER" id="PTHR10283">
    <property type="entry name" value="SOLUTE CARRIER FAMILY 13 MEMBER"/>
    <property type="match status" value="1"/>
</dbReference>
<feature type="transmembrane region" description="Helical" evidence="5">
    <location>
        <begin position="6"/>
        <end position="23"/>
    </location>
</feature>
<feature type="transmembrane region" description="Helical" evidence="5">
    <location>
        <begin position="459"/>
        <end position="477"/>
    </location>
</feature>
<dbReference type="GO" id="GO:0022857">
    <property type="term" value="F:transmembrane transporter activity"/>
    <property type="evidence" value="ECO:0007669"/>
    <property type="project" value="InterPro"/>
</dbReference>
<feature type="transmembrane region" description="Helical" evidence="5">
    <location>
        <begin position="346"/>
        <end position="367"/>
    </location>
</feature>
<feature type="transmembrane region" description="Helical" evidence="5">
    <location>
        <begin position="107"/>
        <end position="136"/>
    </location>
</feature>
<dbReference type="RefSeq" id="WP_111952656.1">
    <property type="nucleotide sequence ID" value="NZ_CP036313.1"/>
</dbReference>
<comment type="subcellular location">
    <subcellularLocation>
        <location evidence="1">Membrane</location>
        <topology evidence="1">Multi-pass membrane protein</topology>
    </subcellularLocation>
</comment>
<feature type="transmembrane region" description="Helical" evidence="5">
    <location>
        <begin position="236"/>
        <end position="261"/>
    </location>
</feature>
<dbReference type="GO" id="GO:0005886">
    <property type="term" value="C:plasma membrane"/>
    <property type="evidence" value="ECO:0007669"/>
    <property type="project" value="TreeGrafter"/>
</dbReference>
<evidence type="ECO:0000256" key="1">
    <source>
        <dbReference type="ARBA" id="ARBA00004141"/>
    </source>
</evidence>
<gene>
    <name evidence="7" type="ORF">DO021_00690</name>
    <name evidence="6" type="ORF">EYB58_08705</name>
</gene>
<feature type="transmembrane region" description="Helical" evidence="5">
    <location>
        <begin position="187"/>
        <end position="216"/>
    </location>
</feature>
<keyword evidence="4 5" id="KW-0472">Membrane</keyword>
<evidence type="ECO:0000313" key="8">
    <source>
        <dbReference type="Proteomes" id="UP000248798"/>
    </source>
</evidence>
<feature type="transmembrane region" description="Helical" evidence="5">
    <location>
        <begin position="415"/>
        <end position="447"/>
    </location>
</feature>
<accession>A0A328FKH9</accession>
<keyword evidence="3 5" id="KW-1133">Transmembrane helix</keyword>
<dbReference type="EMBL" id="QLNI01000001">
    <property type="protein sequence ID" value="RAM03972.1"/>
    <property type="molecule type" value="Genomic_DNA"/>
</dbReference>
<dbReference type="Proteomes" id="UP000293902">
    <property type="component" value="Chromosome"/>
</dbReference>
<feature type="transmembrane region" description="Helical" evidence="5">
    <location>
        <begin position="148"/>
        <end position="166"/>
    </location>
</feature>
<feature type="transmembrane region" description="Helical" evidence="5">
    <location>
        <begin position="379"/>
        <end position="403"/>
    </location>
</feature>
<name>A0A328FKH9_9BACT</name>
<keyword evidence="2 5" id="KW-0812">Transmembrane</keyword>
<keyword evidence="9" id="KW-1185">Reference proteome</keyword>
<feature type="transmembrane region" description="Helical" evidence="5">
    <location>
        <begin position="498"/>
        <end position="520"/>
    </location>
</feature>
<dbReference type="Proteomes" id="UP000248798">
    <property type="component" value="Unassembled WGS sequence"/>
</dbReference>
<evidence type="ECO:0000313" key="7">
    <source>
        <dbReference type="EMBL" id="RAM03972.1"/>
    </source>
</evidence>
<dbReference type="OrthoDB" id="9766267at2"/>
<dbReference type="InterPro" id="IPR001898">
    <property type="entry name" value="SLC13A/DASS"/>
</dbReference>
<dbReference type="EMBL" id="CP036313">
    <property type="protein sequence ID" value="QBH12988.1"/>
    <property type="molecule type" value="Genomic_DNA"/>
</dbReference>
<evidence type="ECO:0000313" key="9">
    <source>
        <dbReference type="Proteomes" id="UP000293902"/>
    </source>
</evidence>
<evidence type="ECO:0000256" key="2">
    <source>
        <dbReference type="ARBA" id="ARBA00022692"/>
    </source>
</evidence>
<dbReference type="AlphaFoldDB" id="A0A328FKH9"/>